<dbReference type="PROSITE" id="PS52002">
    <property type="entry name" value="SM"/>
    <property type="match status" value="1"/>
</dbReference>
<evidence type="ECO:0000256" key="10">
    <source>
        <dbReference type="ARBA" id="ARBA00023242"/>
    </source>
</evidence>
<dbReference type="InterPro" id="IPR010920">
    <property type="entry name" value="LSM_dom_sf"/>
</dbReference>
<dbReference type="EMBL" id="CAJNOQ010009208">
    <property type="protein sequence ID" value="CAF1218481.1"/>
    <property type="molecule type" value="Genomic_DNA"/>
</dbReference>
<comment type="caution">
    <text evidence="18">The sequence shown here is derived from an EMBL/GenBank/DDBJ whole genome shotgun (WGS) entry which is preliminary data.</text>
</comment>
<comment type="similarity">
    <text evidence="3">Belongs to the snRNP Sm proteins family.</text>
</comment>
<dbReference type="EMBL" id="CAJOBC010009211">
    <property type="protein sequence ID" value="CAF3982043.1"/>
    <property type="molecule type" value="Genomic_DNA"/>
</dbReference>
<evidence type="ECO:0000256" key="7">
    <source>
        <dbReference type="ARBA" id="ARBA00022786"/>
    </source>
</evidence>
<keyword evidence="7" id="KW-0833">Ubl conjugation pathway</keyword>
<feature type="region of interest" description="Disordered" evidence="15">
    <location>
        <begin position="839"/>
        <end position="864"/>
    </location>
</feature>
<evidence type="ECO:0000256" key="9">
    <source>
        <dbReference type="ARBA" id="ARBA00023187"/>
    </source>
</evidence>
<sequence>MLLAHLNCANDTLLEVAHKKRPKMLPQCAKSTLEMCQWHGVCKGLNIFSSISFSQQPLALSSPSPPSSPLLTMLPQNFNLLLNLKNITNLNLSSTDIKNQCLDILIDKLQLLDTLDLSLCRSLTQFGILEKTRYRLKSLNLYNCCLHLSKPNIYEVIMKLEQLEYLDISDDTMHQGTFNNLYSTENLNLNQDDYDANNKNTGNQPHQFDINSLLKNFSCLPVIKHIDLSGRKHIHKSYLREFLLLHPHIQFLGLFLTNIKQPSFMIDKDDPCYSKNRRYTYDIHDILTNQTSTTTTLATKYEPFVFEAMKRYRDRPGFLQKILYCLFFITKNLKTTRQDLIELILKSMATHPTLQSVQMASTACIYNLTRSPITEQIHVKWLSQIVDAIMNLQKNCLLTLCSDRILHDPAYDRYLCATLVMDNLQSYNDITIIQPGVAILSLLATKLTTAQGVKLAASSTNMRRLLYLVERQMERLQTEMMQQQQQLQTADDPMGMIVNDDQLAHGIPTYHQSSLQQQYIGDDTFRFCLSVLWNLTDESPIVCEKFITCNGIQVYQRILEIFATDTITITKIVGLFSNIAEVEHLRIYLRTPLIIEQIEYFLLNSAIDIAYFSAGILSHLLLDEHDNRDDSVDNDHYKLISDEMRRIITLWRNPDTSMVTYRSFKPFLPLLKCQISAVQLWAVWAIYHVCSTDGARYRTIIPEEKVIETMFALLESHSNKDDLFFVFLIIQISFLIFIHIKNNNNKLIMAYRGPQTKVQKVMVQPINLIFRYLQNRSRIQVWLYEQTQSRIEGYIIGFDEYMNLVLDDAEELSMKKGTRKKIGRILLKGDNISLIQQLQQPAGSTTTTTTTTTAQSNNTTSTTA</sequence>
<dbReference type="PANTHER" id="PTHR12904">
    <property type="match status" value="1"/>
</dbReference>
<dbReference type="CDD" id="cd01718">
    <property type="entry name" value="Sm_E"/>
    <property type="match status" value="1"/>
</dbReference>
<dbReference type="InterPro" id="IPR027078">
    <property type="entry name" value="snRNP-E"/>
</dbReference>
<dbReference type="SUPFAM" id="SSF50182">
    <property type="entry name" value="Sm-like ribonucleoproteins"/>
    <property type="match status" value="1"/>
</dbReference>
<evidence type="ECO:0000256" key="8">
    <source>
        <dbReference type="ARBA" id="ARBA00022884"/>
    </source>
</evidence>
<evidence type="ECO:0000256" key="3">
    <source>
        <dbReference type="ARBA" id="ARBA00006850"/>
    </source>
</evidence>
<dbReference type="Proteomes" id="UP000681722">
    <property type="component" value="Unassembled WGS sequence"/>
</dbReference>
<evidence type="ECO:0000259" key="17">
    <source>
        <dbReference type="PROSITE" id="PS52002"/>
    </source>
</evidence>
<dbReference type="Gene3D" id="1.25.10.10">
    <property type="entry name" value="Leucine-rich Repeat Variant"/>
    <property type="match status" value="1"/>
</dbReference>
<keyword evidence="16" id="KW-1133">Transmembrane helix</keyword>
<dbReference type="SMART" id="SM00651">
    <property type="entry name" value="Sm"/>
    <property type="match status" value="1"/>
</dbReference>
<dbReference type="FunFam" id="2.30.30.100:FF:000013">
    <property type="entry name" value="Small nuclear ribonucleoprotein E"/>
    <property type="match status" value="1"/>
</dbReference>
<dbReference type="GO" id="GO:0005681">
    <property type="term" value="C:spliceosomal complex"/>
    <property type="evidence" value="ECO:0007669"/>
    <property type="project" value="UniProtKB-KW"/>
</dbReference>
<reference evidence="18" key="1">
    <citation type="submission" date="2021-02" db="EMBL/GenBank/DDBJ databases">
        <authorList>
            <person name="Nowell W R."/>
        </authorList>
    </citation>
    <scope>NUCLEOTIDE SEQUENCE</scope>
</reference>
<keyword evidence="5" id="KW-0507">mRNA processing</keyword>
<dbReference type="Gene3D" id="3.80.10.10">
    <property type="entry name" value="Ribonuclease Inhibitor"/>
    <property type="match status" value="1"/>
</dbReference>
<dbReference type="Pfam" id="PF22964">
    <property type="entry name" value="ZER1-like_2nd"/>
    <property type="match status" value="1"/>
</dbReference>
<dbReference type="Proteomes" id="UP000663829">
    <property type="component" value="Unassembled WGS sequence"/>
</dbReference>
<evidence type="ECO:0000256" key="1">
    <source>
        <dbReference type="ARBA" id="ARBA00004123"/>
    </source>
</evidence>
<dbReference type="PANTHER" id="PTHR12904:SF22">
    <property type="entry name" value="ZYG-11 FAMILY MEMBER B, CELL CYCLE REGULATOR"/>
    <property type="match status" value="1"/>
</dbReference>
<keyword evidence="20" id="KW-1185">Reference proteome</keyword>
<dbReference type="GO" id="GO:0000398">
    <property type="term" value="P:mRNA splicing, via spliceosome"/>
    <property type="evidence" value="ECO:0007669"/>
    <property type="project" value="InterPro"/>
</dbReference>
<dbReference type="OrthoDB" id="120976at2759"/>
<keyword evidence="10" id="KW-0539">Nucleus</keyword>
<keyword evidence="6" id="KW-0747">Spliceosome</keyword>
<keyword evidence="11" id="KW-0687">Ribonucleoprotein</keyword>
<dbReference type="SUPFAM" id="SSF52058">
    <property type="entry name" value="L domain-like"/>
    <property type="match status" value="1"/>
</dbReference>
<dbReference type="Gene3D" id="2.30.30.100">
    <property type="match status" value="1"/>
</dbReference>
<evidence type="ECO:0000256" key="11">
    <source>
        <dbReference type="ARBA" id="ARBA00023274"/>
    </source>
</evidence>
<dbReference type="InterPro" id="IPR051341">
    <property type="entry name" value="Zyg-11_UBL_adapter"/>
</dbReference>
<keyword evidence="4" id="KW-0963">Cytoplasm</keyword>
<evidence type="ECO:0000256" key="13">
    <source>
        <dbReference type="ARBA" id="ARBA00058057"/>
    </source>
</evidence>
<dbReference type="InterPro" id="IPR055142">
    <property type="entry name" value="ZER1-like_C"/>
</dbReference>
<keyword evidence="9" id="KW-0508">mRNA splicing</keyword>
<dbReference type="GO" id="GO:0031462">
    <property type="term" value="C:Cul2-RING ubiquitin ligase complex"/>
    <property type="evidence" value="ECO:0007669"/>
    <property type="project" value="TreeGrafter"/>
</dbReference>
<accession>A0A814XNJ5</accession>
<dbReference type="InterPro" id="IPR016024">
    <property type="entry name" value="ARM-type_fold"/>
</dbReference>
<evidence type="ECO:0000256" key="2">
    <source>
        <dbReference type="ARBA" id="ARBA00004514"/>
    </source>
</evidence>
<keyword evidence="16" id="KW-0472">Membrane</keyword>
<keyword evidence="8" id="KW-0694">RNA-binding</keyword>
<evidence type="ECO:0000256" key="6">
    <source>
        <dbReference type="ARBA" id="ARBA00022728"/>
    </source>
</evidence>
<evidence type="ECO:0000313" key="20">
    <source>
        <dbReference type="Proteomes" id="UP000663829"/>
    </source>
</evidence>
<evidence type="ECO:0000256" key="5">
    <source>
        <dbReference type="ARBA" id="ARBA00022664"/>
    </source>
</evidence>
<dbReference type="InterPro" id="IPR056845">
    <property type="entry name" value="LRR_Zer-1"/>
</dbReference>
<name>A0A814XNJ5_9BILA</name>
<evidence type="ECO:0000313" key="19">
    <source>
        <dbReference type="EMBL" id="CAF3982043.1"/>
    </source>
</evidence>
<comment type="subcellular location">
    <subcellularLocation>
        <location evidence="2">Cytoplasm</location>
        <location evidence="2">Cytosol</location>
    </subcellularLocation>
    <subcellularLocation>
        <location evidence="1">Nucleus</location>
    </subcellularLocation>
</comment>
<evidence type="ECO:0000256" key="16">
    <source>
        <dbReference type="SAM" id="Phobius"/>
    </source>
</evidence>
<comment type="function">
    <text evidence="13">Plays a role in pre-mRNA splicing as a core component of the spliceosomal U1, U2, U4 and U5 small nuclear ribonucleoproteins (snRNPs), the building blocks of the spliceosome.</text>
</comment>
<organism evidence="18 20">
    <name type="scientific">Didymodactylos carnosus</name>
    <dbReference type="NCBI Taxonomy" id="1234261"/>
    <lineage>
        <taxon>Eukaryota</taxon>
        <taxon>Metazoa</taxon>
        <taxon>Spiralia</taxon>
        <taxon>Gnathifera</taxon>
        <taxon>Rotifera</taxon>
        <taxon>Eurotatoria</taxon>
        <taxon>Bdelloidea</taxon>
        <taxon>Philodinida</taxon>
        <taxon>Philodinidae</taxon>
        <taxon>Didymodactylos</taxon>
    </lineage>
</organism>
<dbReference type="InterPro" id="IPR047575">
    <property type="entry name" value="Sm"/>
</dbReference>
<dbReference type="InterPro" id="IPR001163">
    <property type="entry name" value="Sm_dom_euk/arc"/>
</dbReference>
<dbReference type="GO" id="GO:0005829">
    <property type="term" value="C:cytosol"/>
    <property type="evidence" value="ECO:0007669"/>
    <property type="project" value="UniProtKB-SubCell"/>
</dbReference>
<dbReference type="GO" id="GO:0003723">
    <property type="term" value="F:RNA binding"/>
    <property type="evidence" value="ECO:0007669"/>
    <property type="project" value="UniProtKB-KW"/>
</dbReference>
<dbReference type="InterPro" id="IPR011989">
    <property type="entry name" value="ARM-like"/>
</dbReference>
<evidence type="ECO:0000256" key="14">
    <source>
        <dbReference type="ARBA" id="ARBA00071875"/>
    </source>
</evidence>
<dbReference type="SUPFAM" id="SSF48371">
    <property type="entry name" value="ARM repeat"/>
    <property type="match status" value="1"/>
</dbReference>
<evidence type="ECO:0000313" key="18">
    <source>
        <dbReference type="EMBL" id="CAF1218481.1"/>
    </source>
</evidence>
<feature type="domain" description="Sm" evidence="17">
    <location>
        <begin position="766"/>
        <end position="841"/>
    </location>
</feature>
<proteinExistence type="inferred from homology"/>
<feature type="transmembrane region" description="Helical" evidence="16">
    <location>
        <begin position="723"/>
        <end position="740"/>
    </location>
</feature>
<feature type="compositionally biased region" description="Low complexity" evidence="15">
    <location>
        <begin position="845"/>
        <end position="864"/>
    </location>
</feature>
<keyword evidence="16" id="KW-0812">Transmembrane</keyword>
<protein>
    <recommendedName>
        <fullName evidence="14">Probable small nuclear ribonucleoprotein E</fullName>
    </recommendedName>
    <alternativeName>
        <fullName evidence="12">Sm protein E</fullName>
    </alternativeName>
</protein>
<dbReference type="Pfam" id="PF01423">
    <property type="entry name" value="LSM"/>
    <property type="match status" value="1"/>
</dbReference>
<dbReference type="InterPro" id="IPR032675">
    <property type="entry name" value="LRR_dom_sf"/>
</dbReference>
<evidence type="ECO:0000256" key="12">
    <source>
        <dbReference type="ARBA" id="ARBA00030143"/>
    </source>
</evidence>
<dbReference type="AlphaFoldDB" id="A0A814XNJ5"/>
<dbReference type="Pfam" id="PF25013">
    <property type="entry name" value="LRR_Zer-1"/>
    <property type="match status" value="1"/>
</dbReference>
<evidence type="ECO:0000256" key="4">
    <source>
        <dbReference type="ARBA" id="ARBA00022490"/>
    </source>
</evidence>
<evidence type="ECO:0000256" key="15">
    <source>
        <dbReference type="SAM" id="MobiDB-lite"/>
    </source>
</evidence>
<gene>
    <name evidence="18" type="ORF">GPM918_LOCUS24566</name>
    <name evidence="19" type="ORF">SRO942_LOCUS24569</name>
</gene>